<dbReference type="Gene3D" id="2.160.20.10">
    <property type="entry name" value="Single-stranded right-handed beta-helix, Pectin lyase-like"/>
    <property type="match status" value="1"/>
</dbReference>
<sequence>MVNISDFPRIVPEADDTLRIQRAADNAIGKTLLIPYNVSDYVISQSIRIDPTTKVAGTSRSVKIRNTNDNVYAFVIQPAIGSNNVNQAEGFEHLYIRSKFGIKYNREGDYSSVWSQQPSLFNVFIRNCYFEGQYSSAVDPNYNTDVVPGLNELKEYGIAVWGAKIFNLSIRDNFISNFGIPLYLEGCDHTEINNNRITLNAISVYLTTKRGGGQNYGSQCSINHNEIVGNSRRGQILIPDGDAHTISDNFFEADKSACEFLRIFGDFSNLITGNRFNVTKMGDVAPTTPIITIDVGYGSVVSHNRCNLKYAEFLIDIKTSRYKTYRGNLHLEPKYFILWKDNSSTFPVPNHPLVRTKEIDPLVFNSKNPRFLNNQIALGEFPWEPSTVSSNWAIKTNIEVPFRSNLAVDIIMDQLSPSNNHYIVLVRGRKVSKEGLCEIRADNDKGKLLYSQRFAFADTDKLSSHSIDLQATQGITKLFFRFIVNDGTAETNQIEEIILRPTSN</sequence>
<dbReference type="RefSeq" id="WP_199017763.1">
    <property type="nucleotide sequence ID" value="NZ_JAELUP010000005.1"/>
</dbReference>
<dbReference type="InterPro" id="IPR012334">
    <property type="entry name" value="Pectin_lyas_fold"/>
</dbReference>
<dbReference type="SUPFAM" id="SSF51126">
    <property type="entry name" value="Pectin lyase-like"/>
    <property type="match status" value="1"/>
</dbReference>
<keyword evidence="2" id="KW-1185">Reference proteome</keyword>
<name>A0A934MJT2_9BACL</name>
<evidence type="ECO:0000313" key="1">
    <source>
        <dbReference type="EMBL" id="MBJ6360250.1"/>
    </source>
</evidence>
<comment type="caution">
    <text evidence="1">The sequence shown here is derived from an EMBL/GenBank/DDBJ whole genome shotgun (WGS) entry which is preliminary data.</text>
</comment>
<protein>
    <recommendedName>
        <fullName evidence="3">Right handed beta helix domain-containing protein</fullName>
    </recommendedName>
</protein>
<dbReference type="EMBL" id="JAELUP010000005">
    <property type="protein sequence ID" value="MBJ6360250.1"/>
    <property type="molecule type" value="Genomic_DNA"/>
</dbReference>
<gene>
    <name evidence="1" type="ORF">JFN88_02800</name>
</gene>
<dbReference type="AlphaFoldDB" id="A0A934MJT2"/>
<reference evidence="1" key="1">
    <citation type="submission" date="2020-12" db="EMBL/GenBank/DDBJ databases">
        <authorList>
            <person name="Huq M.A."/>
        </authorList>
    </citation>
    <scope>NUCLEOTIDE SEQUENCE</scope>
    <source>
        <strain evidence="1">MAHUQ-46</strain>
    </source>
</reference>
<evidence type="ECO:0008006" key="3">
    <source>
        <dbReference type="Google" id="ProtNLM"/>
    </source>
</evidence>
<accession>A0A934MJT2</accession>
<organism evidence="1 2">
    <name type="scientific">Paenibacillus roseus</name>
    <dbReference type="NCBI Taxonomy" id="2798579"/>
    <lineage>
        <taxon>Bacteria</taxon>
        <taxon>Bacillati</taxon>
        <taxon>Bacillota</taxon>
        <taxon>Bacilli</taxon>
        <taxon>Bacillales</taxon>
        <taxon>Paenibacillaceae</taxon>
        <taxon>Paenibacillus</taxon>
    </lineage>
</organism>
<dbReference type="Proteomes" id="UP000640274">
    <property type="component" value="Unassembled WGS sequence"/>
</dbReference>
<evidence type="ECO:0000313" key="2">
    <source>
        <dbReference type="Proteomes" id="UP000640274"/>
    </source>
</evidence>
<proteinExistence type="predicted"/>
<dbReference type="InterPro" id="IPR011050">
    <property type="entry name" value="Pectin_lyase_fold/virulence"/>
</dbReference>